<dbReference type="SMART" id="SM00028">
    <property type="entry name" value="TPR"/>
    <property type="match status" value="4"/>
</dbReference>
<gene>
    <name evidence="1" type="ORF">A2Z86_11700</name>
</gene>
<sequence length="576" mass="66021">MENTRWNASGTGHCGRIYLLLIVCLSATANCTYYRTFNALHWAREAYKEGMRTEQNQQKQQKQRNPFYSRSHLEGVQVAGASSYEEAARKCLAFLAEAPEGRWSDDALILMGKSFFQIKRYVQAESSLQKLLGTQSKSKFRDDAQYYMVLIMLARDDPGLAELEIEKLLDQYPKSEYRPLAQYQLGVKYYDLGNLVRSREVLSALRDNYPKFENKKDVLTYLAHIEYDLGDFEKALGAYEKIYKERGNKNQHREGLLGMARCESKLGRHQAALERYQAALQLAGFEDERAEARLGIYEEQTYLDRSAEALKGFEQIVTDVPRSEYSAAAWYELGLIYRNYILEETLDSIRADSLSLKVFKFSAKQLEPFQGLSQRLLSYKLAERAFRNVRSDDPYSTLAVQSDKEITGVLDLYSIYEQMEASDSTTSRDALARLQFLLSEHQESTGEIELARAGYERLIFEFPNTIWIPKAVLNIARTSLQLGDSLRWRQSLQLIIDNYPDTRYADRARTQLGEQVPNRPEGFYLDELAAYTPPKIVREAKGAPGAPGVKPAPGQESWLQMRRRIWWSRFGSGGGA</sequence>
<accession>A0A1F5YFL5</accession>
<dbReference type="AlphaFoldDB" id="A0A1F5YFL5"/>
<dbReference type="Proteomes" id="UP000176992">
    <property type="component" value="Unassembled WGS sequence"/>
</dbReference>
<dbReference type="SUPFAM" id="SSF48452">
    <property type="entry name" value="TPR-like"/>
    <property type="match status" value="2"/>
</dbReference>
<reference evidence="1 2" key="1">
    <citation type="journal article" date="2016" name="Nat. Commun.">
        <title>Thousands of microbial genomes shed light on interconnected biogeochemical processes in an aquifer system.</title>
        <authorList>
            <person name="Anantharaman K."/>
            <person name="Brown C.T."/>
            <person name="Hug L.A."/>
            <person name="Sharon I."/>
            <person name="Castelle C.J."/>
            <person name="Probst A.J."/>
            <person name="Thomas B.C."/>
            <person name="Singh A."/>
            <person name="Wilkins M.J."/>
            <person name="Karaoz U."/>
            <person name="Brodie E.L."/>
            <person name="Williams K.H."/>
            <person name="Hubbard S.S."/>
            <person name="Banfield J.F."/>
        </authorList>
    </citation>
    <scope>NUCLEOTIDE SEQUENCE [LARGE SCALE GENOMIC DNA]</scope>
</reference>
<protein>
    <submittedName>
        <fullName evidence="1">Uncharacterized protein</fullName>
    </submittedName>
</protein>
<dbReference type="Gene3D" id="1.25.40.10">
    <property type="entry name" value="Tetratricopeptide repeat domain"/>
    <property type="match status" value="3"/>
</dbReference>
<dbReference type="InterPro" id="IPR011990">
    <property type="entry name" value="TPR-like_helical_dom_sf"/>
</dbReference>
<evidence type="ECO:0000313" key="1">
    <source>
        <dbReference type="EMBL" id="OGF98641.1"/>
    </source>
</evidence>
<proteinExistence type="predicted"/>
<dbReference type="Pfam" id="PF13432">
    <property type="entry name" value="TPR_16"/>
    <property type="match status" value="1"/>
</dbReference>
<comment type="caution">
    <text evidence="1">The sequence shown here is derived from an EMBL/GenBank/DDBJ whole genome shotgun (WGS) entry which is preliminary data.</text>
</comment>
<name>A0A1F5YFL5_9BACT</name>
<dbReference type="InterPro" id="IPR019734">
    <property type="entry name" value="TPR_rpt"/>
</dbReference>
<organism evidence="1 2">
    <name type="scientific">Candidatus Glassbacteria bacterium GWA2_58_10</name>
    <dbReference type="NCBI Taxonomy" id="1817865"/>
    <lineage>
        <taxon>Bacteria</taxon>
        <taxon>Candidatus Glassiibacteriota</taxon>
    </lineage>
</organism>
<dbReference type="EMBL" id="MFIV01000070">
    <property type="protein sequence ID" value="OGF98641.1"/>
    <property type="molecule type" value="Genomic_DNA"/>
</dbReference>
<evidence type="ECO:0000313" key="2">
    <source>
        <dbReference type="Proteomes" id="UP000176992"/>
    </source>
</evidence>